<name>A0A7G6X799_9ACTN</name>
<keyword evidence="3" id="KW-1185">Reference proteome</keyword>
<dbReference type="AlphaFoldDB" id="A0A7G6X799"/>
<evidence type="ECO:0000256" key="1">
    <source>
        <dbReference type="SAM" id="MobiDB-lite"/>
    </source>
</evidence>
<dbReference type="KEGG" id="kqi:F1D05_34660"/>
<protein>
    <submittedName>
        <fullName evidence="2">Uncharacterized protein</fullName>
    </submittedName>
</protein>
<reference evidence="3" key="1">
    <citation type="submission" date="2019-09" db="EMBL/GenBank/DDBJ databases">
        <title>Antimicrobial potential of Antarctic Bacteria.</title>
        <authorList>
            <person name="Benaud N."/>
            <person name="Edwards R.J."/>
            <person name="Ferrari B.C."/>
        </authorList>
    </citation>
    <scope>NUCLEOTIDE SEQUENCE [LARGE SCALE GENOMIC DNA]</scope>
    <source>
        <strain evidence="3">SPB151</strain>
    </source>
</reference>
<gene>
    <name evidence="2" type="ORF">F1D05_34660</name>
</gene>
<sequence length="142" mass="15108">MPSWRILFEDTNRASRRPITAARCTAVSHSSFDAVSTPRSEALGFISGSWVELDAHQTGRLGITVAGAPRHHLHQSPSRNSAAASKAAAAGQLVPVHAPSRWKRAAEAHEPLQGRGNVGPLLITRADTVLFASSSSDLARAR</sequence>
<reference evidence="2 3" key="2">
    <citation type="journal article" date="2020" name="Microbiol. Resour. Announc.">
        <title>Antarctic desert soil bacteria exhibit high novel natural product potential, evaluated through long-read genome sequencing and comparative genomics.</title>
        <authorList>
            <person name="Benaud N."/>
            <person name="Edwards R.J."/>
            <person name="Amos T.G."/>
            <person name="D'Agostino P.M."/>
            <person name="Gutierrez-Chavez C."/>
            <person name="Montgomery K."/>
            <person name="Nicetic I."/>
            <person name="Ferrari B.C."/>
        </authorList>
    </citation>
    <scope>NUCLEOTIDE SEQUENCE [LARGE SCALE GENOMIC DNA]</scope>
    <source>
        <strain evidence="2 3">SPB151</strain>
    </source>
</reference>
<evidence type="ECO:0000313" key="2">
    <source>
        <dbReference type="EMBL" id="QNE22114.1"/>
    </source>
</evidence>
<dbReference type="RefSeq" id="WP_185444525.1">
    <property type="nucleotide sequence ID" value="NZ_CP043661.1"/>
</dbReference>
<evidence type="ECO:0000313" key="3">
    <source>
        <dbReference type="Proteomes" id="UP000515563"/>
    </source>
</evidence>
<feature type="compositionally biased region" description="Low complexity" evidence="1">
    <location>
        <begin position="81"/>
        <end position="90"/>
    </location>
</feature>
<feature type="region of interest" description="Disordered" evidence="1">
    <location>
        <begin position="71"/>
        <end position="92"/>
    </location>
</feature>
<organism evidence="2 3">
    <name type="scientific">Kribbella qitaiheensis</name>
    <dbReference type="NCBI Taxonomy" id="1544730"/>
    <lineage>
        <taxon>Bacteria</taxon>
        <taxon>Bacillati</taxon>
        <taxon>Actinomycetota</taxon>
        <taxon>Actinomycetes</taxon>
        <taxon>Propionibacteriales</taxon>
        <taxon>Kribbellaceae</taxon>
        <taxon>Kribbella</taxon>
    </lineage>
</organism>
<dbReference type="Proteomes" id="UP000515563">
    <property type="component" value="Chromosome"/>
</dbReference>
<dbReference type="EMBL" id="CP043661">
    <property type="protein sequence ID" value="QNE22114.1"/>
    <property type="molecule type" value="Genomic_DNA"/>
</dbReference>
<proteinExistence type="predicted"/>
<accession>A0A7G6X799</accession>